<organism evidence="1 2">
    <name type="scientific">Methylobacterium komagatae</name>
    <dbReference type="NCBI Taxonomy" id="374425"/>
    <lineage>
        <taxon>Bacteria</taxon>
        <taxon>Pseudomonadati</taxon>
        <taxon>Pseudomonadota</taxon>
        <taxon>Alphaproteobacteria</taxon>
        <taxon>Hyphomicrobiales</taxon>
        <taxon>Methylobacteriaceae</taxon>
        <taxon>Methylobacterium</taxon>
    </lineage>
</organism>
<proteinExistence type="predicted"/>
<accession>A0ABW2BN32</accession>
<gene>
    <name evidence="1" type="ORF">ACFQE0_17535</name>
</gene>
<dbReference type="EMBL" id="JBHSWN010000001">
    <property type="protein sequence ID" value="MFC6791262.1"/>
    <property type="molecule type" value="Genomic_DNA"/>
</dbReference>
<dbReference type="RefSeq" id="WP_378971942.1">
    <property type="nucleotide sequence ID" value="NZ_JBHSWN010000001.1"/>
</dbReference>
<evidence type="ECO:0000313" key="1">
    <source>
        <dbReference type="EMBL" id="MFC6791262.1"/>
    </source>
</evidence>
<reference evidence="2" key="1">
    <citation type="journal article" date="2019" name="Int. J. Syst. Evol. Microbiol.">
        <title>The Global Catalogue of Microorganisms (GCM) 10K type strain sequencing project: providing services to taxonomists for standard genome sequencing and annotation.</title>
        <authorList>
            <consortium name="The Broad Institute Genomics Platform"/>
            <consortium name="The Broad Institute Genome Sequencing Center for Infectious Disease"/>
            <person name="Wu L."/>
            <person name="Ma J."/>
        </authorList>
    </citation>
    <scope>NUCLEOTIDE SEQUENCE [LARGE SCALE GENOMIC DNA]</scope>
    <source>
        <strain evidence="2">CCUG 48316</strain>
    </source>
</reference>
<name>A0ABW2BN32_9HYPH</name>
<keyword evidence="2" id="KW-1185">Reference proteome</keyword>
<dbReference type="Proteomes" id="UP001596292">
    <property type="component" value="Unassembled WGS sequence"/>
</dbReference>
<dbReference type="InterPro" id="IPR007358">
    <property type="entry name" value="Nucleoid_associated_NdpA"/>
</dbReference>
<sequence length="347" mass="39496">MSFLSDDEKDALSIKRMIFHVVGKKLDEPILLNEIKPPQHQDFFLERVKSSLRGNLFAFREHSPTEALLRGIADGGDFTDETRKLALDFQSRHKTAMSMGVFFIFEMTAGEGITIYALVKYDNEDVVRYVIDELDAAAVPKLERFQESFVRKPEAMQKIALVRLDEAAGGRIMVRDRSNVAHISDYFEGFLRARRVNAPVDMSEKLVNALKDTFKEHRKSLPDDVQRSGVNRIYSTMQLGLRFDPDDCEPLLTAVFGPLAADAPLRKTLKKKLRDQGVSEETFDVDPERVQKPRRHVIETAEGVQVLYDAGKRPSVVQRDDKRWEIVIVTSGVTRDDAEIETSPRRG</sequence>
<comment type="caution">
    <text evidence="1">The sequence shown here is derived from an EMBL/GenBank/DDBJ whole genome shotgun (WGS) entry which is preliminary data.</text>
</comment>
<evidence type="ECO:0000313" key="2">
    <source>
        <dbReference type="Proteomes" id="UP001596292"/>
    </source>
</evidence>
<dbReference type="Pfam" id="PF04245">
    <property type="entry name" value="NA37"/>
    <property type="match status" value="1"/>
</dbReference>
<protein>
    <submittedName>
        <fullName evidence="1">Nucleoid-associated protein</fullName>
    </submittedName>
</protein>